<dbReference type="Pfam" id="PF14525">
    <property type="entry name" value="AraC_binding_2"/>
    <property type="match status" value="1"/>
</dbReference>
<accession>A0ABR6BHK7</accession>
<dbReference type="InterPro" id="IPR018060">
    <property type="entry name" value="HTH_AraC"/>
</dbReference>
<dbReference type="InterPro" id="IPR050204">
    <property type="entry name" value="AraC_XylS_family_regulators"/>
</dbReference>
<dbReference type="Pfam" id="PF12833">
    <property type="entry name" value="HTH_18"/>
    <property type="match status" value="1"/>
</dbReference>
<keyword evidence="3" id="KW-0804">Transcription</keyword>
<dbReference type="PROSITE" id="PS01124">
    <property type="entry name" value="HTH_ARAC_FAMILY_2"/>
    <property type="match status" value="1"/>
</dbReference>
<dbReference type="SUPFAM" id="SSF46689">
    <property type="entry name" value="Homeodomain-like"/>
    <property type="match status" value="1"/>
</dbReference>
<evidence type="ECO:0000256" key="3">
    <source>
        <dbReference type="ARBA" id="ARBA00023163"/>
    </source>
</evidence>
<evidence type="ECO:0000256" key="2">
    <source>
        <dbReference type="ARBA" id="ARBA00023125"/>
    </source>
</evidence>
<feature type="domain" description="HTH araC/xylS-type" evidence="4">
    <location>
        <begin position="209"/>
        <end position="310"/>
    </location>
</feature>
<dbReference type="RefSeq" id="WP_025360929.1">
    <property type="nucleotide sequence ID" value="NZ_BAAABQ010000009.1"/>
</dbReference>
<dbReference type="PANTHER" id="PTHR46796">
    <property type="entry name" value="HTH-TYPE TRANSCRIPTIONAL ACTIVATOR RHAS-RELATED"/>
    <property type="match status" value="1"/>
</dbReference>
<dbReference type="PROSITE" id="PS00041">
    <property type="entry name" value="HTH_ARAC_FAMILY_1"/>
    <property type="match status" value="1"/>
</dbReference>
<evidence type="ECO:0000313" key="5">
    <source>
        <dbReference type="EMBL" id="MBA8926358.1"/>
    </source>
</evidence>
<dbReference type="Proteomes" id="UP000517916">
    <property type="component" value="Unassembled WGS sequence"/>
</dbReference>
<protein>
    <submittedName>
        <fullName evidence="5">AraC-like DNA-binding protein</fullName>
    </submittedName>
</protein>
<reference evidence="5 6" key="1">
    <citation type="submission" date="2020-08" db="EMBL/GenBank/DDBJ databases">
        <title>Genomic Encyclopedia of Archaeal and Bacterial Type Strains, Phase II (KMG-II): from individual species to whole genera.</title>
        <authorList>
            <person name="Goeker M."/>
        </authorList>
    </citation>
    <scope>NUCLEOTIDE SEQUENCE [LARGE SCALE GENOMIC DNA]</scope>
    <source>
        <strain evidence="5 6">DSM 43850</strain>
    </source>
</reference>
<dbReference type="PANTHER" id="PTHR46796:SF6">
    <property type="entry name" value="ARAC SUBFAMILY"/>
    <property type="match status" value="1"/>
</dbReference>
<dbReference type="InterPro" id="IPR009057">
    <property type="entry name" value="Homeodomain-like_sf"/>
</dbReference>
<dbReference type="InterPro" id="IPR018062">
    <property type="entry name" value="HTH_AraC-typ_CS"/>
</dbReference>
<evidence type="ECO:0000313" key="6">
    <source>
        <dbReference type="Proteomes" id="UP000517916"/>
    </source>
</evidence>
<name>A0ABR6BHK7_9PSEU</name>
<evidence type="ECO:0000256" key="1">
    <source>
        <dbReference type="ARBA" id="ARBA00023015"/>
    </source>
</evidence>
<organism evidence="5 6">
    <name type="scientific">Kutzneria viridogrisea</name>
    <dbReference type="NCBI Taxonomy" id="47990"/>
    <lineage>
        <taxon>Bacteria</taxon>
        <taxon>Bacillati</taxon>
        <taxon>Actinomycetota</taxon>
        <taxon>Actinomycetes</taxon>
        <taxon>Pseudonocardiales</taxon>
        <taxon>Pseudonocardiaceae</taxon>
        <taxon>Kutzneria</taxon>
    </lineage>
</organism>
<dbReference type="EMBL" id="JACJID010000002">
    <property type="protein sequence ID" value="MBA8926358.1"/>
    <property type="molecule type" value="Genomic_DNA"/>
</dbReference>
<sequence>MPELAFDAQTPVAERLEVFQQAASEAFAPLRLAPEDLAGFDGRINYAQAGRVLVADITTTAGAVQRTPKLITSTDTPLYKVSLHLSGHGILYQDDRQCVLKPGDLVVYDTTRPYGLVYGSDYRTVVLGVPQEFLATSAEAVREACALPVSCEAGLARVVAGFLGGMVEDLEGSAVQGGNQLADSLVGLLGKVFTGSAERLADPRTTMRERVLAYCEANLTDPDLCVESVALAHGISVRYLHKLFAETDTTMAAWIRGRRLEHIRRDLIDPSLAGRTVAAVAAHWGVLDPTHLSRVFRSAFGVSPSGYRRAVTGC</sequence>
<keyword evidence="2" id="KW-0238">DNA-binding</keyword>
<dbReference type="InterPro" id="IPR035418">
    <property type="entry name" value="AraC-bd_2"/>
</dbReference>
<gene>
    <name evidence="5" type="ORF">BC739_003557</name>
</gene>
<evidence type="ECO:0000259" key="4">
    <source>
        <dbReference type="PROSITE" id="PS01124"/>
    </source>
</evidence>
<proteinExistence type="predicted"/>
<dbReference type="SMART" id="SM00342">
    <property type="entry name" value="HTH_ARAC"/>
    <property type="match status" value="1"/>
</dbReference>
<keyword evidence="1" id="KW-0805">Transcription regulation</keyword>
<dbReference type="Gene3D" id="1.10.10.60">
    <property type="entry name" value="Homeodomain-like"/>
    <property type="match status" value="1"/>
</dbReference>
<comment type="caution">
    <text evidence="5">The sequence shown here is derived from an EMBL/GenBank/DDBJ whole genome shotgun (WGS) entry which is preliminary data.</text>
</comment>
<keyword evidence="6" id="KW-1185">Reference proteome</keyword>